<comment type="caution">
    <text evidence="1">The sequence shown here is derived from an EMBL/GenBank/DDBJ whole genome shotgun (WGS) entry which is preliminary data.</text>
</comment>
<sequence>MTTKTALASFESPRHGYFFTEDTDEAEMATSHQKRALTDLIFQNIEEDKRDGYLSQIQEITKSEAADWILEFTMGKWR</sequence>
<dbReference type="AlphaFoldDB" id="A0A1F6W7B0"/>
<reference evidence="1 2" key="1">
    <citation type="journal article" date="2016" name="Nat. Commun.">
        <title>Thousands of microbial genomes shed light on interconnected biogeochemical processes in an aquifer system.</title>
        <authorList>
            <person name="Anantharaman K."/>
            <person name="Brown C.T."/>
            <person name="Hug L.A."/>
            <person name="Sharon I."/>
            <person name="Castelle C.J."/>
            <person name="Probst A.J."/>
            <person name="Thomas B.C."/>
            <person name="Singh A."/>
            <person name="Wilkins M.J."/>
            <person name="Karaoz U."/>
            <person name="Brodie E.L."/>
            <person name="Williams K.H."/>
            <person name="Hubbard S.S."/>
            <person name="Banfield J.F."/>
        </authorList>
    </citation>
    <scope>NUCLEOTIDE SEQUENCE [LARGE SCALE GENOMIC DNA]</scope>
</reference>
<evidence type="ECO:0000313" key="2">
    <source>
        <dbReference type="Proteomes" id="UP000177777"/>
    </source>
</evidence>
<dbReference type="Proteomes" id="UP000177777">
    <property type="component" value="Unassembled WGS sequence"/>
</dbReference>
<name>A0A1F6W7B0_9BACT</name>
<proteinExistence type="predicted"/>
<organism evidence="1 2">
    <name type="scientific">Candidatus Nomurabacteria bacterium RIFCSPHIGHO2_02_FULL_41_18</name>
    <dbReference type="NCBI Taxonomy" id="1801754"/>
    <lineage>
        <taxon>Bacteria</taxon>
        <taxon>Candidatus Nomuraibacteriota</taxon>
    </lineage>
</organism>
<gene>
    <name evidence="1" type="ORF">A3D42_00640</name>
</gene>
<evidence type="ECO:0000313" key="1">
    <source>
        <dbReference type="EMBL" id="OGI77793.1"/>
    </source>
</evidence>
<accession>A0A1F6W7B0</accession>
<dbReference type="EMBL" id="MFUE01000010">
    <property type="protein sequence ID" value="OGI77793.1"/>
    <property type="molecule type" value="Genomic_DNA"/>
</dbReference>
<protein>
    <submittedName>
        <fullName evidence="1">Uncharacterized protein</fullName>
    </submittedName>
</protein>